<dbReference type="Gene3D" id="2.60.40.4070">
    <property type="match status" value="1"/>
</dbReference>
<feature type="domain" description="FlgD/Vpr Ig-like" evidence="3">
    <location>
        <begin position="602"/>
        <end position="666"/>
    </location>
</feature>
<dbReference type="InterPro" id="IPR025965">
    <property type="entry name" value="FlgD/Vpr_Ig-like"/>
</dbReference>
<reference evidence="4 5" key="1">
    <citation type="submission" date="2024-09" db="EMBL/GenBank/DDBJ databases">
        <authorList>
            <person name="D'Angelo T."/>
        </authorList>
    </citation>
    <scope>NUCLEOTIDE SEQUENCE [LARGE SCALE GENOMIC DNA]</scope>
    <source>
        <strain evidence="4">SAG AM-320-E07</strain>
    </source>
</reference>
<dbReference type="EMBL" id="JBHPKH010000036">
    <property type="protein sequence ID" value="MFC1572758.1"/>
    <property type="molecule type" value="Genomic_DNA"/>
</dbReference>
<sequence>MKHSIAFLAIGLMLALAFASASAVETTIFEIQELAFEEGDSVTVDNVVVTGTDLYGFFIQELGPNPNWEPFGHPRLYSGLYVHTHNNPSHQGVVSRGDLVTVTGPYNEYFFFSQINIAVGYPGTWGSFEIIGTATEPDPVPLSMEDINTDGPLAEGYESVPVVVDSSATTALIAGPSWEQGTDSWTWWLREQPYGAADSIMVQRRNPDPQGDFLYTIPDSGQVFDYVQGILVYHYSNFKIAPRDCVEDLGMNCPPVVSGAWAHDNNHVDVFFAVDVDETTAQNPLNYAFAGDLIFALSAERNTDDHRIVHLETTAHLPGRITTIQVSNVLSEEGEPIPSGEQAQYSFAEGIVNIYDIQYVDDFIEDASEFVDKVVTTTGRVTHVFGNYYYLQSGDGGQFNNLQVYSPRLGPVAAGDSVIVAAPIEEYFPLDPHGETEMTGDPGIQYFVNLGPAVGPIVINEVSAAELIYDAQEGDGSLPDDNLPEPWEGALVTVTELAVVDTVLGFDPAWGEVWLIVGGTDSCRVDVNDRRNDYGEHIYRELEPGDSVRVTGFVNYSYGIYKIIPRNAWDIEYYNVGVEDSPFEVKGIMLRQNTPNPFGGMTEIRFNLNGSARDVRIEIFDVTGALVRDCLPRGTALPAGKHMVEWDGTNDRGERQASGNYFYRLSVDGQSKAKQMLLLK</sequence>
<dbReference type="Pfam" id="PF13860">
    <property type="entry name" value="FlgD_ig"/>
    <property type="match status" value="1"/>
</dbReference>
<proteinExistence type="predicted"/>
<protein>
    <submittedName>
        <fullName evidence="4">FlgD immunoglobulin-like domain containing protein</fullName>
    </submittedName>
</protein>
<dbReference type="InterPro" id="IPR014755">
    <property type="entry name" value="Cu-Rt/internalin_Ig-like"/>
</dbReference>
<evidence type="ECO:0000259" key="3">
    <source>
        <dbReference type="Pfam" id="PF13860"/>
    </source>
</evidence>
<keyword evidence="1 2" id="KW-0732">Signal</keyword>
<comment type="caution">
    <text evidence="4">The sequence shown here is derived from an EMBL/GenBank/DDBJ whole genome shotgun (WGS) entry which is preliminary data.</text>
</comment>
<keyword evidence="5" id="KW-1185">Reference proteome</keyword>
<dbReference type="Gene3D" id="2.60.40.1220">
    <property type="match status" value="1"/>
</dbReference>
<accession>A0ABV6YKC5</accession>
<name>A0ABV6YKC5_UNCEI</name>
<evidence type="ECO:0000256" key="1">
    <source>
        <dbReference type="ARBA" id="ARBA00022729"/>
    </source>
</evidence>
<organism evidence="4 5">
    <name type="scientific">Eiseniibacteriota bacterium</name>
    <dbReference type="NCBI Taxonomy" id="2212470"/>
    <lineage>
        <taxon>Bacteria</taxon>
        <taxon>Candidatus Eiseniibacteriota</taxon>
    </lineage>
</organism>
<feature type="signal peptide" evidence="2">
    <location>
        <begin position="1"/>
        <end position="23"/>
    </location>
</feature>
<feature type="chain" id="PRO_5046948847" evidence="2">
    <location>
        <begin position="24"/>
        <end position="680"/>
    </location>
</feature>
<evidence type="ECO:0000313" key="5">
    <source>
        <dbReference type="Proteomes" id="UP001593833"/>
    </source>
</evidence>
<dbReference type="Proteomes" id="UP001593833">
    <property type="component" value="Unassembled WGS sequence"/>
</dbReference>
<gene>
    <name evidence="4" type="ORF">ACFL6M_04075</name>
</gene>
<evidence type="ECO:0000313" key="4">
    <source>
        <dbReference type="EMBL" id="MFC1572758.1"/>
    </source>
</evidence>
<evidence type="ECO:0000256" key="2">
    <source>
        <dbReference type="SAM" id="SignalP"/>
    </source>
</evidence>